<dbReference type="PANTHER" id="PTHR43190">
    <property type="entry name" value="N-ACETYL-D-GLUCOSAMINE KINASE"/>
    <property type="match status" value="1"/>
</dbReference>
<keyword evidence="3" id="KW-1185">Reference proteome</keyword>
<dbReference type="Pfam" id="PF01869">
    <property type="entry name" value="BcrAD_BadFG"/>
    <property type="match status" value="1"/>
</dbReference>
<dbReference type="Proteomes" id="UP001242480">
    <property type="component" value="Unassembled WGS sequence"/>
</dbReference>
<feature type="domain" description="ATPase BadF/BadG/BcrA/BcrD type" evidence="1">
    <location>
        <begin position="7"/>
        <end position="256"/>
    </location>
</feature>
<keyword evidence="2" id="KW-0418">Kinase</keyword>
<dbReference type="InterPro" id="IPR043129">
    <property type="entry name" value="ATPase_NBD"/>
</dbReference>
<dbReference type="PANTHER" id="PTHR43190:SF3">
    <property type="entry name" value="N-ACETYL-D-GLUCOSAMINE KINASE"/>
    <property type="match status" value="1"/>
</dbReference>
<proteinExistence type="predicted"/>
<dbReference type="RefSeq" id="WP_307278882.1">
    <property type="nucleotide sequence ID" value="NZ_JAUSVX010000011.1"/>
</dbReference>
<dbReference type="InterPro" id="IPR002731">
    <property type="entry name" value="ATPase_BadF"/>
</dbReference>
<dbReference type="CDD" id="cd24082">
    <property type="entry name" value="ASKHA_NBD_GspK-like"/>
    <property type="match status" value="1"/>
</dbReference>
<dbReference type="InterPro" id="IPR052519">
    <property type="entry name" value="Euk-type_GlcNAc_Kinase"/>
</dbReference>
<name>A0ABU0JDC4_9HYPH</name>
<organism evidence="2 3">
    <name type="scientific">Labrys wisconsinensis</name>
    <dbReference type="NCBI Taxonomy" id="425677"/>
    <lineage>
        <taxon>Bacteria</taxon>
        <taxon>Pseudomonadati</taxon>
        <taxon>Pseudomonadota</taxon>
        <taxon>Alphaproteobacteria</taxon>
        <taxon>Hyphomicrobiales</taxon>
        <taxon>Xanthobacteraceae</taxon>
        <taxon>Labrys</taxon>
    </lineage>
</organism>
<reference evidence="2 3" key="1">
    <citation type="submission" date="2023-07" db="EMBL/GenBank/DDBJ databases">
        <title>Genomic Encyclopedia of Type Strains, Phase IV (KMG-IV): sequencing the most valuable type-strain genomes for metagenomic binning, comparative biology and taxonomic classification.</title>
        <authorList>
            <person name="Goeker M."/>
        </authorList>
    </citation>
    <scope>NUCLEOTIDE SEQUENCE [LARGE SCALE GENOMIC DNA]</scope>
    <source>
        <strain evidence="2 3">DSM 19619</strain>
    </source>
</reference>
<dbReference type="EMBL" id="JAUSVX010000011">
    <property type="protein sequence ID" value="MDQ0472287.1"/>
    <property type="molecule type" value="Genomic_DNA"/>
</dbReference>
<sequence length="289" mass="28592">MADALYLGLDGGGTNSRARLTDAAGLVLGEGVAGSSNLTLGVDVAATAIRAATAAALDAAGLDASALGRVRAGLGLAGANVPSLAAAIAAEPFGYAAVAVASDAVAACLGAHGGRDGAILILGTGSQGLALVQGRATAVGGWGFQIGDDGSGAILGRAAVRAAILSIDELAPRSALTRAVMARFHDDPSEAVIWAKSAVARDYARFAPLVFEHRAAGDAVAEALIDEAVAGVGAQLDRLMALGASRIVLVGGLAEPYRPWLPERFAPVLVAAEGDPMDGALALARREAA</sequence>
<evidence type="ECO:0000313" key="3">
    <source>
        <dbReference type="Proteomes" id="UP001242480"/>
    </source>
</evidence>
<keyword evidence="2" id="KW-0808">Transferase</keyword>
<dbReference type="Gene3D" id="3.30.420.40">
    <property type="match status" value="2"/>
</dbReference>
<evidence type="ECO:0000259" key="1">
    <source>
        <dbReference type="Pfam" id="PF01869"/>
    </source>
</evidence>
<dbReference type="SUPFAM" id="SSF53067">
    <property type="entry name" value="Actin-like ATPase domain"/>
    <property type="match status" value="2"/>
</dbReference>
<evidence type="ECO:0000313" key="2">
    <source>
        <dbReference type="EMBL" id="MDQ0472287.1"/>
    </source>
</evidence>
<dbReference type="GO" id="GO:0047931">
    <property type="term" value="F:glucosamine kinase activity"/>
    <property type="evidence" value="ECO:0007669"/>
    <property type="project" value="UniProtKB-EC"/>
</dbReference>
<protein>
    <submittedName>
        <fullName evidence="2">Glucosamine kinase</fullName>
        <ecNumber evidence="2">2.7.1.8</ecNumber>
    </submittedName>
</protein>
<comment type="caution">
    <text evidence="2">The sequence shown here is derived from an EMBL/GenBank/DDBJ whole genome shotgun (WGS) entry which is preliminary data.</text>
</comment>
<accession>A0ABU0JDC4</accession>
<gene>
    <name evidence="2" type="ORF">QO011_005316</name>
</gene>
<dbReference type="EC" id="2.7.1.8" evidence="2"/>